<feature type="non-terminal residue" evidence="12">
    <location>
        <position position="414"/>
    </location>
</feature>
<proteinExistence type="inferred from homology"/>
<gene>
    <name evidence="12" type="primary">QARS</name>
    <name evidence="12" type="ORF">L345_16282</name>
</gene>
<accession>V8N8N3</accession>
<keyword evidence="3 7" id="KW-0067">ATP-binding</keyword>
<feature type="compositionally biased region" description="Basic and acidic residues" evidence="8">
    <location>
        <begin position="164"/>
        <end position="181"/>
    </location>
</feature>
<dbReference type="FunFam" id="1.10.10.2420:FF:000001">
    <property type="entry name" value="Glutamine--tRNA ligase cytoplasmic"/>
    <property type="match status" value="1"/>
</dbReference>
<evidence type="ECO:0000259" key="11">
    <source>
        <dbReference type="Pfam" id="PF04558"/>
    </source>
</evidence>
<keyword evidence="13" id="KW-1185">Reference proteome</keyword>
<dbReference type="GO" id="GO:0017101">
    <property type="term" value="C:aminoacyl-tRNA synthetase multienzyme complex"/>
    <property type="evidence" value="ECO:0007669"/>
    <property type="project" value="TreeGrafter"/>
</dbReference>
<dbReference type="GO" id="GO:0006425">
    <property type="term" value="P:glutaminyl-tRNA aminoacylation"/>
    <property type="evidence" value="ECO:0007669"/>
    <property type="project" value="InterPro"/>
</dbReference>
<sequence length="414" mass="46667">MAGAGGTMAADESDPLRLFAQGILGPVIDKTVGTLLYNVASRLKDSKRLGHLVEYIATKKIITDLQLNAALEYLKSHPVDPINTADFDRECGIGMVVTPEQIEEAVEAAICKHRTRLLSERYHFNMGVLMGEARSKLKWADGKIIKNEVDLQVLNLLGPKTEADLEKKSKNPKARNTEPEQGKSVVVENGEPHQETKSLMEQLRGEALKFHKPGENYKTDGYVVTPNTMNLLKKHLEVTDGQVRTRFPPEPNGILHIGHAKAINFNFGFAKANGGICFLRYDDTNPEKEEEKYFTGILDIVQWLGYTPYAVTHASDYFDELYALAVDLVKRGHAYICHQKDMRKGKFGEGEATLRMKMVMEDGKMDPVAYRIKYTPHHRSGDKWCIYPTYDYTHCLCDSLENITHSLCTKEFQA</sequence>
<dbReference type="Pfam" id="PF04557">
    <property type="entry name" value="tRNA_synt_1c_R2"/>
    <property type="match status" value="1"/>
</dbReference>
<dbReference type="AlphaFoldDB" id="V8N8N3"/>
<dbReference type="PRINTS" id="PR00987">
    <property type="entry name" value="TRNASYNTHGLU"/>
</dbReference>
<dbReference type="InterPro" id="IPR042559">
    <property type="entry name" value="Gln-tRNA-synth_Ib_RNA-bd_N_2"/>
</dbReference>
<feature type="region of interest" description="Disordered" evidence="8">
    <location>
        <begin position="164"/>
        <end position="193"/>
    </location>
</feature>
<dbReference type="GO" id="GO:0005829">
    <property type="term" value="C:cytosol"/>
    <property type="evidence" value="ECO:0007669"/>
    <property type="project" value="TreeGrafter"/>
</dbReference>
<evidence type="ECO:0000256" key="5">
    <source>
        <dbReference type="ARBA" id="ARBA00023146"/>
    </source>
</evidence>
<evidence type="ECO:0000259" key="9">
    <source>
        <dbReference type="Pfam" id="PF00749"/>
    </source>
</evidence>
<dbReference type="PROSITE" id="PS00178">
    <property type="entry name" value="AA_TRNA_LIGASE_I"/>
    <property type="match status" value="1"/>
</dbReference>
<organism evidence="12 13">
    <name type="scientific">Ophiophagus hannah</name>
    <name type="common">King cobra</name>
    <name type="synonym">Naja hannah</name>
    <dbReference type="NCBI Taxonomy" id="8665"/>
    <lineage>
        <taxon>Eukaryota</taxon>
        <taxon>Metazoa</taxon>
        <taxon>Chordata</taxon>
        <taxon>Craniata</taxon>
        <taxon>Vertebrata</taxon>
        <taxon>Euteleostomi</taxon>
        <taxon>Lepidosauria</taxon>
        <taxon>Squamata</taxon>
        <taxon>Bifurcata</taxon>
        <taxon>Unidentata</taxon>
        <taxon>Episquamata</taxon>
        <taxon>Toxicofera</taxon>
        <taxon>Serpentes</taxon>
        <taxon>Colubroidea</taxon>
        <taxon>Elapidae</taxon>
        <taxon>Elapinae</taxon>
        <taxon>Ophiophagus</taxon>
    </lineage>
</organism>
<evidence type="ECO:0000313" key="12">
    <source>
        <dbReference type="EMBL" id="ETE57998.1"/>
    </source>
</evidence>
<dbReference type="InterPro" id="IPR042558">
    <property type="entry name" value="Gln-tRNA-synth_Ib_RNA-bd_N_1"/>
</dbReference>
<evidence type="ECO:0000259" key="10">
    <source>
        <dbReference type="Pfam" id="PF04557"/>
    </source>
</evidence>
<dbReference type="Gene3D" id="1.10.10.2420">
    <property type="match status" value="1"/>
</dbReference>
<dbReference type="InterPro" id="IPR007638">
    <property type="entry name" value="Gln-tRNA-synth_Ib_RNA-bd_2"/>
</dbReference>
<feature type="domain" description="Glutaminyl-tRNA synthetase class Ib non-specific RNA-binding" evidence="10">
    <location>
        <begin position="145"/>
        <end position="233"/>
    </location>
</feature>
<dbReference type="InterPro" id="IPR020058">
    <property type="entry name" value="Glu/Gln-tRNA-synth_Ib_cat-dom"/>
</dbReference>
<dbReference type="EMBL" id="AZIM01007379">
    <property type="protein sequence ID" value="ETE57998.1"/>
    <property type="molecule type" value="Genomic_DNA"/>
</dbReference>
<comment type="similarity">
    <text evidence="7">Belongs to the class-I aminoacyl-tRNA synthetase family.</text>
</comment>
<evidence type="ECO:0000313" key="13">
    <source>
        <dbReference type="Proteomes" id="UP000018936"/>
    </source>
</evidence>
<dbReference type="PANTHER" id="PTHR43097">
    <property type="entry name" value="GLUTAMINE-TRNA LIGASE"/>
    <property type="match status" value="1"/>
</dbReference>
<dbReference type="SUPFAM" id="SSF52374">
    <property type="entry name" value="Nucleotidylyl transferase"/>
    <property type="match status" value="1"/>
</dbReference>
<dbReference type="OrthoDB" id="10250478at2759"/>
<dbReference type="InterPro" id="IPR050132">
    <property type="entry name" value="Gln/Glu-tRNA_Ligase"/>
</dbReference>
<evidence type="ECO:0000256" key="2">
    <source>
        <dbReference type="ARBA" id="ARBA00022741"/>
    </source>
</evidence>
<keyword evidence="4 7" id="KW-0648">Protein biosynthesis</keyword>
<comment type="caution">
    <text evidence="12">The sequence shown here is derived from an EMBL/GenBank/DDBJ whole genome shotgun (WGS) entry which is preliminary data.</text>
</comment>
<evidence type="ECO:0000256" key="3">
    <source>
        <dbReference type="ARBA" id="ARBA00022840"/>
    </source>
</evidence>
<name>V8N8N3_OPHHA</name>
<keyword evidence="5 7" id="KW-0030">Aminoacyl-tRNA synthetase</keyword>
<dbReference type="InterPro" id="IPR000924">
    <property type="entry name" value="Glu/Gln-tRNA-synth"/>
</dbReference>
<evidence type="ECO:0000256" key="6">
    <source>
        <dbReference type="ARBA" id="ARBA00030466"/>
    </source>
</evidence>
<keyword evidence="1 7" id="KW-0436">Ligase</keyword>
<feature type="domain" description="Glutamyl/glutaminyl-tRNA synthetase class Ib catalytic" evidence="9">
    <location>
        <begin position="242"/>
        <end position="340"/>
    </location>
</feature>
<dbReference type="PANTHER" id="PTHR43097:SF4">
    <property type="entry name" value="GLUTAMINE--TRNA LIGASE"/>
    <property type="match status" value="1"/>
</dbReference>
<feature type="non-terminal residue" evidence="12">
    <location>
        <position position="1"/>
    </location>
</feature>
<dbReference type="GO" id="GO:0005524">
    <property type="term" value="F:ATP binding"/>
    <property type="evidence" value="ECO:0007669"/>
    <property type="project" value="UniProtKB-KW"/>
</dbReference>
<evidence type="ECO:0000256" key="1">
    <source>
        <dbReference type="ARBA" id="ARBA00022598"/>
    </source>
</evidence>
<evidence type="ECO:0000256" key="4">
    <source>
        <dbReference type="ARBA" id="ARBA00022917"/>
    </source>
</evidence>
<dbReference type="GO" id="GO:0004819">
    <property type="term" value="F:glutamine-tRNA ligase activity"/>
    <property type="evidence" value="ECO:0007669"/>
    <property type="project" value="InterPro"/>
</dbReference>
<dbReference type="Gene3D" id="1.10.8.1290">
    <property type="entry name" value="Glutaminyl-tRNA synthetase, non-specific RNA binding region part 1, domain 1"/>
    <property type="match status" value="1"/>
</dbReference>
<dbReference type="Proteomes" id="UP000018936">
    <property type="component" value="Unassembled WGS sequence"/>
</dbReference>
<dbReference type="InterPro" id="IPR014729">
    <property type="entry name" value="Rossmann-like_a/b/a_fold"/>
</dbReference>
<dbReference type="Gene3D" id="3.40.50.620">
    <property type="entry name" value="HUPs"/>
    <property type="match status" value="2"/>
</dbReference>
<keyword evidence="2 7" id="KW-0547">Nucleotide-binding</keyword>
<evidence type="ECO:0000256" key="7">
    <source>
        <dbReference type="RuleBase" id="RU363037"/>
    </source>
</evidence>
<dbReference type="InterPro" id="IPR001412">
    <property type="entry name" value="aa-tRNA-synth_I_CS"/>
</dbReference>
<dbReference type="InterPro" id="IPR007639">
    <property type="entry name" value="Gln-tRNA-synth_Ib_RNA-bd_N"/>
</dbReference>
<dbReference type="Pfam" id="PF04558">
    <property type="entry name" value="tRNA_synt_1c_R1"/>
    <property type="match status" value="1"/>
</dbReference>
<dbReference type="Pfam" id="PF00749">
    <property type="entry name" value="tRNA-synt_1c"/>
    <property type="match status" value="1"/>
</dbReference>
<protein>
    <recommendedName>
        <fullName evidence="6">Glutaminyl-tRNA synthetase</fullName>
    </recommendedName>
</protein>
<evidence type="ECO:0000256" key="8">
    <source>
        <dbReference type="SAM" id="MobiDB-lite"/>
    </source>
</evidence>
<reference evidence="12 13" key="1">
    <citation type="journal article" date="2013" name="Proc. Natl. Acad. Sci. U.S.A.">
        <title>The king cobra genome reveals dynamic gene evolution and adaptation in the snake venom system.</title>
        <authorList>
            <person name="Vonk F.J."/>
            <person name="Casewell N.R."/>
            <person name="Henkel C.V."/>
            <person name="Heimberg A.M."/>
            <person name="Jansen H.J."/>
            <person name="McCleary R.J."/>
            <person name="Kerkkamp H.M."/>
            <person name="Vos R.A."/>
            <person name="Guerreiro I."/>
            <person name="Calvete J.J."/>
            <person name="Wuster W."/>
            <person name="Woods A.E."/>
            <person name="Logan J.M."/>
            <person name="Harrison R.A."/>
            <person name="Castoe T.A."/>
            <person name="de Koning A.P."/>
            <person name="Pollock D.D."/>
            <person name="Yandell M."/>
            <person name="Calderon D."/>
            <person name="Renjifo C."/>
            <person name="Currier R.B."/>
            <person name="Salgado D."/>
            <person name="Pla D."/>
            <person name="Sanz L."/>
            <person name="Hyder A.S."/>
            <person name="Ribeiro J.M."/>
            <person name="Arntzen J.W."/>
            <person name="van den Thillart G.E."/>
            <person name="Boetzer M."/>
            <person name="Pirovano W."/>
            <person name="Dirks R.P."/>
            <person name="Spaink H.P."/>
            <person name="Duboule D."/>
            <person name="McGlinn E."/>
            <person name="Kini R.M."/>
            <person name="Richardson M.K."/>
        </authorList>
    </citation>
    <scope>NUCLEOTIDE SEQUENCE</scope>
    <source>
        <tissue evidence="12">Blood</tissue>
    </source>
</reference>
<feature type="domain" description="Glutaminyl-tRNA synthetase class Ib non-specific RNA-binding" evidence="11">
    <location>
        <begin position="27"/>
        <end position="142"/>
    </location>
</feature>